<dbReference type="EMBL" id="JAIWYP010000010">
    <property type="protein sequence ID" value="KAH3751228.1"/>
    <property type="molecule type" value="Genomic_DNA"/>
</dbReference>
<gene>
    <name evidence="1" type="ORF">DPMN_185780</name>
</gene>
<evidence type="ECO:0000313" key="2">
    <source>
        <dbReference type="Proteomes" id="UP000828390"/>
    </source>
</evidence>
<evidence type="ECO:0000313" key="1">
    <source>
        <dbReference type="EMBL" id="KAH3751228.1"/>
    </source>
</evidence>
<dbReference type="AlphaFoldDB" id="A0A9D4DLJ6"/>
<comment type="caution">
    <text evidence="1">The sequence shown here is derived from an EMBL/GenBank/DDBJ whole genome shotgun (WGS) entry which is preliminary data.</text>
</comment>
<proteinExistence type="predicted"/>
<sequence length="57" mass="6653">MEEEREMSDVSTLPQFLYNQAVEGHECCDVTLQFGNTVRRKCVCENCHCHERALSLY</sequence>
<name>A0A9D4DLJ6_DREPO</name>
<reference evidence="1" key="2">
    <citation type="submission" date="2020-11" db="EMBL/GenBank/DDBJ databases">
        <authorList>
            <person name="McCartney M.A."/>
            <person name="Auch B."/>
            <person name="Kono T."/>
            <person name="Mallez S."/>
            <person name="Becker A."/>
            <person name="Gohl D.M."/>
            <person name="Silverstein K.A.T."/>
            <person name="Koren S."/>
            <person name="Bechman K.B."/>
            <person name="Herman A."/>
            <person name="Abrahante J.E."/>
            <person name="Garbe J."/>
        </authorList>
    </citation>
    <scope>NUCLEOTIDE SEQUENCE</scope>
    <source>
        <strain evidence="1">Duluth1</strain>
        <tissue evidence="1">Whole animal</tissue>
    </source>
</reference>
<organism evidence="1 2">
    <name type="scientific">Dreissena polymorpha</name>
    <name type="common">Zebra mussel</name>
    <name type="synonym">Mytilus polymorpha</name>
    <dbReference type="NCBI Taxonomy" id="45954"/>
    <lineage>
        <taxon>Eukaryota</taxon>
        <taxon>Metazoa</taxon>
        <taxon>Spiralia</taxon>
        <taxon>Lophotrochozoa</taxon>
        <taxon>Mollusca</taxon>
        <taxon>Bivalvia</taxon>
        <taxon>Autobranchia</taxon>
        <taxon>Heteroconchia</taxon>
        <taxon>Euheterodonta</taxon>
        <taxon>Imparidentia</taxon>
        <taxon>Neoheterodontei</taxon>
        <taxon>Myida</taxon>
        <taxon>Dreissenoidea</taxon>
        <taxon>Dreissenidae</taxon>
        <taxon>Dreissena</taxon>
    </lineage>
</organism>
<protein>
    <submittedName>
        <fullName evidence="1">Uncharacterized protein</fullName>
    </submittedName>
</protein>
<reference evidence="1" key="1">
    <citation type="journal article" date="2019" name="bioRxiv">
        <title>The Genome of the Zebra Mussel, Dreissena polymorpha: A Resource for Invasive Species Research.</title>
        <authorList>
            <person name="McCartney M.A."/>
            <person name="Auch B."/>
            <person name="Kono T."/>
            <person name="Mallez S."/>
            <person name="Zhang Y."/>
            <person name="Obille A."/>
            <person name="Becker A."/>
            <person name="Abrahante J.E."/>
            <person name="Garbe J."/>
            <person name="Badalamenti J.P."/>
            <person name="Herman A."/>
            <person name="Mangelson H."/>
            <person name="Liachko I."/>
            <person name="Sullivan S."/>
            <person name="Sone E.D."/>
            <person name="Koren S."/>
            <person name="Silverstein K.A.T."/>
            <person name="Beckman K.B."/>
            <person name="Gohl D.M."/>
        </authorList>
    </citation>
    <scope>NUCLEOTIDE SEQUENCE</scope>
    <source>
        <strain evidence="1">Duluth1</strain>
        <tissue evidence="1">Whole animal</tissue>
    </source>
</reference>
<accession>A0A9D4DLJ6</accession>
<keyword evidence="2" id="KW-1185">Reference proteome</keyword>
<dbReference type="Proteomes" id="UP000828390">
    <property type="component" value="Unassembled WGS sequence"/>
</dbReference>